<proteinExistence type="predicted"/>
<feature type="transmembrane region" description="Helical" evidence="8">
    <location>
        <begin position="118"/>
        <end position="136"/>
    </location>
</feature>
<evidence type="ECO:0000256" key="8">
    <source>
        <dbReference type="SAM" id="Phobius"/>
    </source>
</evidence>
<dbReference type="EMBL" id="NMUH01001614">
    <property type="protein sequence ID" value="MQL93955.1"/>
    <property type="molecule type" value="Genomic_DNA"/>
</dbReference>
<dbReference type="AlphaFoldDB" id="A0A843VDD7"/>
<evidence type="ECO:0000256" key="1">
    <source>
        <dbReference type="ARBA" id="ARBA00004477"/>
    </source>
</evidence>
<keyword evidence="5" id="KW-0256">Endoplasmic reticulum</keyword>
<evidence type="ECO:0000256" key="2">
    <source>
        <dbReference type="ARBA" id="ARBA00004687"/>
    </source>
</evidence>
<dbReference type="UniPathway" id="UPA00196"/>
<accession>A0A843VDD7</accession>
<feature type="transmembrane region" description="Helical" evidence="8">
    <location>
        <begin position="168"/>
        <end position="188"/>
    </location>
</feature>
<organism evidence="9 10">
    <name type="scientific">Colocasia esculenta</name>
    <name type="common">Wild taro</name>
    <name type="synonym">Arum esculentum</name>
    <dbReference type="NCBI Taxonomy" id="4460"/>
    <lineage>
        <taxon>Eukaryota</taxon>
        <taxon>Viridiplantae</taxon>
        <taxon>Streptophyta</taxon>
        <taxon>Embryophyta</taxon>
        <taxon>Tracheophyta</taxon>
        <taxon>Spermatophyta</taxon>
        <taxon>Magnoliopsida</taxon>
        <taxon>Liliopsida</taxon>
        <taxon>Araceae</taxon>
        <taxon>Aroideae</taxon>
        <taxon>Colocasieae</taxon>
        <taxon>Colocasia</taxon>
    </lineage>
</organism>
<dbReference type="GO" id="GO:0005789">
    <property type="term" value="C:endoplasmic reticulum membrane"/>
    <property type="evidence" value="ECO:0007669"/>
    <property type="project" value="UniProtKB-SubCell"/>
</dbReference>
<keyword evidence="6 8" id="KW-1133">Transmembrane helix</keyword>
<dbReference type="InterPro" id="IPR009580">
    <property type="entry name" value="GPI_biosynthesis_protein_Pig-F"/>
</dbReference>
<evidence type="ECO:0000313" key="10">
    <source>
        <dbReference type="Proteomes" id="UP000652761"/>
    </source>
</evidence>
<protein>
    <recommendedName>
        <fullName evidence="11">Phosphatidylinositol-glycan biosynthesis class F protein</fullName>
    </recommendedName>
</protein>
<dbReference type="Proteomes" id="UP000652761">
    <property type="component" value="Unassembled WGS sequence"/>
</dbReference>
<keyword evidence="3" id="KW-0337">GPI-anchor biosynthesis</keyword>
<keyword evidence="7 8" id="KW-0472">Membrane</keyword>
<comment type="subcellular location">
    <subcellularLocation>
        <location evidence="1">Endoplasmic reticulum membrane</location>
        <topology evidence="1">Multi-pass membrane protein</topology>
    </subcellularLocation>
</comment>
<evidence type="ECO:0000313" key="9">
    <source>
        <dbReference type="EMBL" id="MQL93955.1"/>
    </source>
</evidence>
<gene>
    <name evidence="9" type="ORF">Taro_026608</name>
</gene>
<keyword evidence="10" id="KW-1185">Reference proteome</keyword>
<evidence type="ECO:0000256" key="5">
    <source>
        <dbReference type="ARBA" id="ARBA00022824"/>
    </source>
</evidence>
<feature type="transmembrane region" description="Helical" evidence="8">
    <location>
        <begin position="208"/>
        <end position="227"/>
    </location>
</feature>
<dbReference type="OrthoDB" id="17366at2759"/>
<evidence type="ECO:0000256" key="3">
    <source>
        <dbReference type="ARBA" id="ARBA00022502"/>
    </source>
</evidence>
<evidence type="ECO:0008006" key="11">
    <source>
        <dbReference type="Google" id="ProtNLM"/>
    </source>
</evidence>
<reference evidence="9" key="1">
    <citation type="submission" date="2017-07" db="EMBL/GenBank/DDBJ databases">
        <title>Taro Niue Genome Assembly and Annotation.</title>
        <authorList>
            <person name="Atibalentja N."/>
            <person name="Keating K."/>
            <person name="Fields C.J."/>
        </authorList>
    </citation>
    <scope>NUCLEOTIDE SEQUENCE</scope>
    <source>
        <strain evidence="9">Niue_2</strain>
        <tissue evidence="9">Leaf</tissue>
    </source>
</reference>
<feature type="transmembrane region" description="Helical" evidence="8">
    <location>
        <begin position="76"/>
        <end position="98"/>
    </location>
</feature>
<feature type="transmembrane region" description="Helical" evidence="8">
    <location>
        <begin position="239"/>
        <end position="263"/>
    </location>
</feature>
<comment type="caution">
    <text evidence="9">The sequence shown here is derived from an EMBL/GenBank/DDBJ whole genome shotgun (WGS) entry which is preliminary data.</text>
</comment>
<comment type="pathway">
    <text evidence="2">Glycolipid biosynthesis; glycosylphosphatidylinositol-anchor biosynthesis.</text>
</comment>
<keyword evidence="4 8" id="KW-0812">Transmembrane</keyword>
<evidence type="ECO:0000256" key="6">
    <source>
        <dbReference type="ARBA" id="ARBA00022989"/>
    </source>
</evidence>
<evidence type="ECO:0000256" key="4">
    <source>
        <dbReference type="ARBA" id="ARBA00022692"/>
    </source>
</evidence>
<name>A0A843VDD7_COLES</name>
<dbReference type="GO" id="GO:0006506">
    <property type="term" value="P:GPI anchor biosynthetic process"/>
    <property type="evidence" value="ECO:0007669"/>
    <property type="project" value="UniProtKB-UniPathway"/>
</dbReference>
<sequence length="272" mass="29674">MIVPYHVCTFKISSTVALPSSRWAAAAPAAIANAAAGDWGADDLPQPGSVPTAFVAGVLLFEGTSRIATGMAGASISASTALAVQFLCALSPVAGYWLSRHFYSAFVFVDEPVRVLRILLAIELPVVVVAYSLVRLDRGRMSVSSLPVPEGSWARTSRIPRWYLTRTINWSLLMSLFTFVPAFCVYGFSWKDWQRILALSKLSGALDYMVSLPGHGAVIGAWFGAWPMPLDWERPWQEWPICVTYGATFGYVLGLLASLPFILGKKIHEKGE</sequence>
<dbReference type="Pfam" id="PF06699">
    <property type="entry name" value="PIG-F"/>
    <property type="match status" value="1"/>
</dbReference>
<evidence type="ECO:0000256" key="7">
    <source>
        <dbReference type="ARBA" id="ARBA00023136"/>
    </source>
</evidence>